<feature type="region of interest" description="Disordered" evidence="1">
    <location>
        <begin position="360"/>
        <end position="380"/>
    </location>
</feature>
<name>A0A4S3J5R0_9EURO</name>
<feature type="region of interest" description="Disordered" evidence="1">
    <location>
        <begin position="145"/>
        <end position="168"/>
    </location>
</feature>
<dbReference type="STRING" id="1220188.A0A4S3J5R0"/>
<evidence type="ECO:0000313" key="3">
    <source>
        <dbReference type="EMBL" id="THC90266.1"/>
    </source>
</evidence>
<feature type="domain" description="DUF6603" evidence="2">
    <location>
        <begin position="380"/>
        <end position="898"/>
    </location>
</feature>
<gene>
    <name evidence="3" type="ORF">EYZ11_010274</name>
</gene>
<evidence type="ECO:0000256" key="1">
    <source>
        <dbReference type="SAM" id="MobiDB-lite"/>
    </source>
</evidence>
<dbReference type="Pfam" id="PF20248">
    <property type="entry name" value="DUF6603"/>
    <property type="match status" value="1"/>
</dbReference>
<evidence type="ECO:0000313" key="4">
    <source>
        <dbReference type="Proteomes" id="UP000308092"/>
    </source>
</evidence>
<keyword evidence="4" id="KW-1185">Reference proteome</keyword>
<sequence>MALTKDASATSTWKAQLTLSNVYGSTLYGFFQKDSQDGIAPLLDYIEIETLTVTYTYSGRKTSQFTSQGKIKLGALLLDLTFSHGPENWQFDACLALGEETAPPATTVGAIAGHIFGPDVELPFFVADISIHPPKDKNAAEMKMSALETSEDTELQLSTPMEDDQDPPSRPIFFTARLKFDRLSLQAFQYKAASTKTNPKPMAQRVLRLTVADLPEVPIDLIGKLPQPFDEMVFLYVQVQGGKDTAPTGLTYEAVEKINSQVDEDQQLKYKITKKQGNKEAGKQKMGKATKEGGDAPSRDYQPTDVVILAGLHFMLIRKDPQKGSIVALDYLFGKGKPDPKPKPPAYLRNPSPTAIAAAAATEENPEPEPDPGAAKTPYQKKLGPVTISNMGLQYSLGSTPSLSLLMDASIVLGPIGVGLLGFRITLTFDSSKLNNIFDNLPSPTFALEGLAASFDRSPVLLSGMFKHVQETYQGAVTLSFDPYLFQAAGFYGTIEIAKTNEQFTSAFIYFILNGPLATFGFAEIRGVVGGFGYNNSLQFPSVTNVLDFPLITPPAATKPDEALKALMDGTWFFSKKDSFWLAAGLTVLAFEILNMQAALVVEWDPKVKIGLFAVATADMPAKADKKFAHVQLGMTAVLDLETGTLKIEGQLTPASYVLDPSCHLTGGFGFYTWFANDKSTSAGDFVFTIGGYHRSYQVPPYYPKPPRLAISWAYDTSISIRGEAYFAITPKVCMGGGRLDASLTLGALYAFFNAYADFLIKYNPFFFIADGGVSVGVRFTLDLWICTVHISIELSATLYIQGPPISGTVHVNFWVFGFDINFGSRDEHQNDPISLQAFYDQALQSDLPRNKGESKPPPPFIFTCNQGLIPSSETNAKTSPNDADEVWNVRGAVFQFTVGCKFAIRNAIVVTGQLGTTEEDQKVQIPKDDKDMLELYAKPMQLKKSLMSTLTVTIRPIQERKELTASDEPVGVPKWEKATLIFKAVPVALWGYYDENEDPNNPNVRDPNQIGPLLRSDKHSVSQAMGITVSSPLPELSVYDKIKAFQYKTFFINEAGGPYPFPRVPTVETLWDPLPEDRTSKAWENARRKWNGDPGLGKGAAETFVDLWAKLSFAQWNLTEAGAIRGTKPTSLVDNEDTFATLFLEAPRMGIPVAA</sequence>
<comment type="caution">
    <text evidence="3">The sequence shown here is derived from an EMBL/GenBank/DDBJ whole genome shotgun (WGS) entry which is preliminary data.</text>
</comment>
<dbReference type="InterPro" id="IPR046538">
    <property type="entry name" value="DUF6603"/>
</dbReference>
<protein>
    <recommendedName>
        <fullName evidence="2">DUF6603 domain-containing protein</fullName>
    </recommendedName>
</protein>
<proteinExistence type="predicted"/>
<dbReference type="EMBL" id="SOSA01000540">
    <property type="protein sequence ID" value="THC90266.1"/>
    <property type="molecule type" value="Genomic_DNA"/>
</dbReference>
<feature type="compositionally biased region" description="Basic and acidic residues" evidence="1">
    <location>
        <begin position="277"/>
        <end position="298"/>
    </location>
</feature>
<reference evidence="3 4" key="1">
    <citation type="submission" date="2019-03" db="EMBL/GenBank/DDBJ databases">
        <title>The genome sequence of a newly discovered highly antifungal drug resistant Aspergillus species, Aspergillus tanneri NIH 1004.</title>
        <authorList>
            <person name="Mounaud S."/>
            <person name="Singh I."/>
            <person name="Joardar V."/>
            <person name="Pakala S."/>
            <person name="Pakala S."/>
            <person name="Venepally P."/>
            <person name="Hoover J."/>
            <person name="Nierman W."/>
            <person name="Chung J."/>
            <person name="Losada L."/>
        </authorList>
    </citation>
    <scope>NUCLEOTIDE SEQUENCE [LARGE SCALE GENOMIC DNA]</scope>
    <source>
        <strain evidence="3 4">NIH1004</strain>
    </source>
</reference>
<dbReference type="VEuPathDB" id="FungiDB:EYZ11_010274"/>
<dbReference type="AlphaFoldDB" id="A0A4S3J5R0"/>
<dbReference type="Proteomes" id="UP000308092">
    <property type="component" value="Unassembled WGS sequence"/>
</dbReference>
<feature type="region of interest" description="Disordered" evidence="1">
    <location>
        <begin position="274"/>
        <end position="301"/>
    </location>
</feature>
<accession>A0A4S3J5R0</accession>
<evidence type="ECO:0000259" key="2">
    <source>
        <dbReference type="Pfam" id="PF20248"/>
    </source>
</evidence>
<organism evidence="3 4">
    <name type="scientific">Aspergillus tanneri</name>
    <dbReference type="NCBI Taxonomy" id="1220188"/>
    <lineage>
        <taxon>Eukaryota</taxon>
        <taxon>Fungi</taxon>
        <taxon>Dikarya</taxon>
        <taxon>Ascomycota</taxon>
        <taxon>Pezizomycotina</taxon>
        <taxon>Eurotiomycetes</taxon>
        <taxon>Eurotiomycetidae</taxon>
        <taxon>Eurotiales</taxon>
        <taxon>Aspergillaceae</taxon>
        <taxon>Aspergillus</taxon>
        <taxon>Aspergillus subgen. Circumdati</taxon>
    </lineage>
</organism>